<sequence>LPSLFSGIKVSSVSSVIGAVVAEWIGSKAGLGWIMKVSGPLFQTDRVFASILLLSIFASILFYVVKLLEINLSKINKGV</sequence>
<name>A0A382PUS7_9ZZZZ</name>
<keyword evidence="4 7" id="KW-0812">Transmembrane</keyword>
<protein>
    <recommendedName>
        <fullName evidence="8">ABC transmembrane type-1 domain-containing protein</fullName>
    </recommendedName>
</protein>
<comment type="subcellular location">
    <subcellularLocation>
        <location evidence="1">Cell membrane</location>
        <topology evidence="1">Multi-pass membrane protein</topology>
    </subcellularLocation>
</comment>
<evidence type="ECO:0000256" key="1">
    <source>
        <dbReference type="ARBA" id="ARBA00004651"/>
    </source>
</evidence>
<feature type="non-terminal residue" evidence="9">
    <location>
        <position position="1"/>
    </location>
</feature>
<reference evidence="9" key="1">
    <citation type="submission" date="2018-05" db="EMBL/GenBank/DDBJ databases">
        <authorList>
            <person name="Lanie J.A."/>
            <person name="Ng W.-L."/>
            <person name="Kazmierczak K.M."/>
            <person name="Andrzejewski T.M."/>
            <person name="Davidsen T.M."/>
            <person name="Wayne K.J."/>
            <person name="Tettelin H."/>
            <person name="Glass J.I."/>
            <person name="Rusch D."/>
            <person name="Podicherti R."/>
            <person name="Tsui H.-C.T."/>
            <person name="Winkler M.E."/>
        </authorList>
    </citation>
    <scope>NUCLEOTIDE SEQUENCE</scope>
</reference>
<gene>
    <name evidence="9" type="ORF">METZ01_LOCUS329471</name>
</gene>
<dbReference type="GO" id="GO:0005886">
    <property type="term" value="C:plasma membrane"/>
    <property type="evidence" value="ECO:0007669"/>
    <property type="project" value="UniProtKB-SubCell"/>
</dbReference>
<keyword evidence="5 7" id="KW-1133">Transmembrane helix</keyword>
<keyword evidence="2" id="KW-0813">Transport</keyword>
<dbReference type="GO" id="GO:0055085">
    <property type="term" value="P:transmembrane transport"/>
    <property type="evidence" value="ECO:0007669"/>
    <property type="project" value="InterPro"/>
</dbReference>
<proteinExistence type="predicted"/>
<dbReference type="EMBL" id="UINC01109657">
    <property type="protein sequence ID" value="SVC76617.1"/>
    <property type="molecule type" value="Genomic_DNA"/>
</dbReference>
<dbReference type="Pfam" id="PF00528">
    <property type="entry name" value="BPD_transp_1"/>
    <property type="match status" value="1"/>
</dbReference>
<evidence type="ECO:0000256" key="3">
    <source>
        <dbReference type="ARBA" id="ARBA00022475"/>
    </source>
</evidence>
<feature type="transmembrane region" description="Helical" evidence="7">
    <location>
        <begin position="47"/>
        <end position="65"/>
    </location>
</feature>
<dbReference type="PANTHER" id="PTHR30151:SF20">
    <property type="entry name" value="ABC TRANSPORTER PERMEASE PROTEIN HI_0355-RELATED"/>
    <property type="match status" value="1"/>
</dbReference>
<evidence type="ECO:0000313" key="9">
    <source>
        <dbReference type="EMBL" id="SVC76617.1"/>
    </source>
</evidence>
<evidence type="ECO:0000256" key="4">
    <source>
        <dbReference type="ARBA" id="ARBA00022692"/>
    </source>
</evidence>
<feature type="domain" description="ABC transmembrane type-1" evidence="8">
    <location>
        <begin position="1"/>
        <end position="69"/>
    </location>
</feature>
<keyword evidence="6 7" id="KW-0472">Membrane</keyword>
<accession>A0A382PUS7</accession>
<evidence type="ECO:0000256" key="6">
    <source>
        <dbReference type="ARBA" id="ARBA00023136"/>
    </source>
</evidence>
<keyword evidence="3" id="KW-1003">Cell membrane</keyword>
<evidence type="ECO:0000256" key="7">
    <source>
        <dbReference type="SAM" id="Phobius"/>
    </source>
</evidence>
<dbReference type="AlphaFoldDB" id="A0A382PUS7"/>
<dbReference type="InterPro" id="IPR000515">
    <property type="entry name" value="MetI-like"/>
</dbReference>
<evidence type="ECO:0000256" key="2">
    <source>
        <dbReference type="ARBA" id="ARBA00022448"/>
    </source>
</evidence>
<organism evidence="9">
    <name type="scientific">marine metagenome</name>
    <dbReference type="NCBI Taxonomy" id="408172"/>
    <lineage>
        <taxon>unclassified sequences</taxon>
        <taxon>metagenomes</taxon>
        <taxon>ecological metagenomes</taxon>
    </lineage>
</organism>
<evidence type="ECO:0000256" key="5">
    <source>
        <dbReference type="ARBA" id="ARBA00022989"/>
    </source>
</evidence>
<dbReference type="PANTHER" id="PTHR30151">
    <property type="entry name" value="ALKANE SULFONATE ABC TRANSPORTER-RELATED, MEMBRANE SUBUNIT"/>
    <property type="match status" value="1"/>
</dbReference>
<evidence type="ECO:0000259" key="8">
    <source>
        <dbReference type="Pfam" id="PF00528"/>
    </source>
</evidence>